<dbReference type="GO" id="GO:0004521">
    <property type="term" value="F:RNA endonuclease activity"/>
    <property type="evidence" value="ECO:0007669"/>
    <property type="project" value="UniProtKB-UniRule"/>
</dbReference>
<protein>
    <recommendedName>
        <fullName evidence="9">CRISPR-associated endoribonuclease Cas2</fullName>
        <ecNumber evidence="9">3.1.-.-</ecNumber>
    </recommendedName>
</protein>
<keyword evidence="7 9" id="KW-0460">Magnesium</keyword>
<evidence type="ECO:0000256" key="9">
    <source>
        <dbReference type="HAMAP-Rule" id="MF_01471"/>
    </source>
</evidence>
<dbReference type="GO" id="GO:0016787">
    <property type="term" value="F:hydrolase activity"/>
    <property type="evidence" value="ECO:0007669"/>
    <property type="project" value="UniProtKB-KW"/>
</dbReference>
<dbReference type="EMBL" id="DTGD01000187">
    <property type="protein sequence ID" value="HGB36256.1"/>
    <property type="molecule type" value="Genomic_DNA"/>
</dbReference>
<gene>
    <name evidence="9 11" type="primary">cas2</name>
    <name evidence="11" type="ORF">ENV38_05065</name>
</gene>
<keyword evidence="6 9" id="KW-0378">Hydrolase</keyword>
<evidence type="ECO:0000313" key="11">
    <source>
        <dbReference type="EMBL" id="HGB36256.1"/>
    </source>
</evidence>
<dbReference type="HAMAP" id="MF_01471">
    <property type="entry name" value="Cas2"/>
    <property type="match status" value="1"/>
</dbReference>
<dbReference type="Gene3D" id="3.30.70.240">
    <property type="match status" value="1"/>
</dbReference>
<proteinExistence type="inferred from homology"/>
<evidence type="ECO:0000256" key="6">
    <source>
        <dbReference type="ARBA" id="ARBA00022801"/>
    </source>
</evidence>
<dbReference type="InterPro" id="IPR019199">
    <property type="entry name" value="Virulence_VapD/CRISPR_Cas2"/>
</dbReference>
<evidence type="ECO:0000256" key="5">
    <source>
        <dbReference type="ARBA" id="ARBA00022759"/>
    </source>
</evidence>
<evidence type="ECO:0000256" key="1">
    <source>
        <dbReference type="ARBA" id="ARBA00001946"/>
    </source>
</evidence>
<name>A0A7V3KP26_UNCW3</name>
<evidence type="ECO:0000256" key="2">
    <source>
        <dbReference type="ARBA" id="ARBA00009959"/>
    </source>
</evidence>
<dbReference type="NCBIfam" id="TIGR01573">
    <property type="entry name" value="cas2"/>
    <property type="match status" value="1"/>
</dbReference>
<comment type="cofactor">
    <cofactor evidence="1 9">
        <name>Mg(2+)</name>
        <dbReference type="ChEBI" id="CHEBI:18420"/>
    </cofactor>
</comment>
<feature type="binding site" evidence="9">
    <location>
        <position position="8"/>
    </location>
    <ligand>
        <name>Mg(2+)</name>
        <dbReference type="ChEBI" id="CHEBI:18420"/>
        <note>catalytic</note>
    </ligand>
</feature>
<sequence>MIYMVCYDVTHPKRLRKVAQILEDLGLRVQKSFFQCDIDERRKDLLVQRMVKVLNLKKDYLYIYPLCEDCSQKAIQEGEGSLIRLEAFDIL</sequence>
<dbReference type="GO" id="GO:0046872">
    <property type="term" value="F:metal ion binding"/>
    <property type="evidence" value="ECO:0007669"/>
    <property type="project" value="UniProtKB-UniRule"/>
</dbReference>
<dbReference type="CDD" id="cd09725">
    <property type="entry name" value="Cas2_I_II_III"/>
    <property type="match status" value="1"/>
</dbReference>
<comment type="subunit">
    <text evidence="9">Homodimer, forms a heterotetramer with a Cas1 homodimer.</text>
</comment>
<comment type="similarity">
    <text evidence="2 9 10">Belongs to the CRISPR-associated endoribonuclease Cas2 protein family.</text>
</comment>
<dbReference type="PANTHER" id="PTHR34405:SF3">
    <property type="entry name" value="CRISPR-ASSOCIATED ENDORIBONUCLEASE CAS2 3"/>
    <property type="match status" value="1"/>
</dbReference>
<keyword evidence="8 9" id="KW-0051">Antiviral defense</keyword>
<dbReference type="InterPro" id="IPR021127">
    <property type="entry name" value="CRISPR_associated_Cas2"/>
</dbReference>
<dbReference type="AlphaFoldDB" id="A0A7V3KP26"/>
<evidence type="ECO:0000256" key="3">
    <source>
        <dbReference type="ARBA" id="ARBA00022722"/>
    </source>
</evidence>
<keyword evidence="5 9" id="KW-0255">Endonuclease</keyword>
<dbReference type="Pfam" id="PF09827">
    <property type="entry name" value="CRISPR_Cas2"/>
    <property type="match status" value="1"/>
</dbReference>
<evidence type="ECO:0000256" key="4">
    <source>
        <dbReference type="ARBA" id="ARBA00022723"/>
    </source>
</evidence>
<evidence type="ECO:0000256" key="7">
    <source>
        <dbReference type="ARBA" id="ARBA00022842"/>
    </source>
</evidence>
<accession>A0A7V3KP26</accession>
<keyword evidence="3 9" id="KW-0540">Nuclease</keyword>
<evidence type="ECO:0000256" key="8">
    <source>
        <dbReference type="ARBA" id="ARBA00023118"/>
    </source>
</evidence>
<reference evidence="11" key="1">
    <citation type="journal article" date="2020" name="mSystems">
        <title>Genome- and Community-Level Interaction Insights into Carbon Utilization and Element Cycling Functions of Hydrothermarchaeota in Hydrothermal Sediment.</title>
        <authorList>
            <person name="Zhou Z."/>
            <person name="Liu Y."/>
            <person name="Xu W."/>
            <person name="Pan J."/>
            <person name="Luo Z.H."/>
            <person name="Li M."/>
        </authorList>
    </citation>
    <scope>NUCLEOTIDE SEQUENCE [LARGE SCALE GENOMIC DNA]</scope>
    <source>
        <strain evidence="11">SpSt-754</strain>
    </source>
</reference>
<dbReference type="GO" id="GO:0043571">
    <property type="term" value="P:maintenance of CRISPR repeat elements"/>
    <property type="evidence" value="ECO:0007669"/>
    <property type="project" value="UniProtKB-UniRule"/>
</dbReference>
<keyword evidence="4 9" id="KW-0479">Metal-binding</keyword>
<comment type="caution">
    <text evidence="11">The sequence shown here is derived from an EMBL/GenBank/DDBJ whole genome shotgun (WGS) entry which is preliminary data.</text>
</comment>
<dbReference type="EC" id="3.1.-.-" evidence="9"/>
<organism evidence="11">
    <name type="scientific">candidate division WOR-3 bacterium</name>
    <dbReference type="NCBI Taxonomy" id="2052148"/>
    <lineage>
        <taxon>Bacteria</taxon>
        <taxon>Bacteria division WOR-3</taxon>
    </lineage>
</organism>
<comment type="function">
    <text evidence="9">CRISPR (clustered regularly interspaced short palindromic repeat), is an adaptive immune system that provides protection against mobile genetic elements (viruses, transposable elements and conjugative plasmids). CRISPR clusters contain sequences complementary to antecedent mobile elements and target invading nucleic acids. CRISPR clusters are transcribed and processed into CRISPR RNA (crRNA). Functions as a ssRNA-specific endoribonuclease. Involved in the integration of spacer DNA into the CRISPR cassette.</text>
</comment>
<dbReference type="SUPFAM" id="SSF143430">
    <property type="entry name" value="TTP0101/SSO1404-like"/>
    <property type="match status" value="1"/>
</dbReference>
<dbReference type="PIRSF" id="PIRSF032582">
    <property type="entry name" value="Cas2"/>
    <property type="match status" value="1"/>
</dbReference>
<dbReference type="GO" id="GO:0051607">
    <property type="term" value="P:defense response to virus"/>
    <property type="evidence" value="ECO:0007669"/>
    <property type="project" value="UniProtKB-UniRule"/>
</dbReference>
<dbReference type="PANTHER" id="PTHR34405">
    <property type="entry name" value="CRISPR-ASSOCIATED ENDORIBONUCLEASE CAS2"/>
    <property type="match status" value="1"/>
</dbReference>
<evidence type="ECO:0000256" key="10">
    <source>
        <dbReference type="PIRNR" id="PIRNR032582"/>
    </source>
</evidence>